<dbReference type="InterPro" id="IPR002559">
    <property type="entry name" value="Transposase_11"/>
</dbReference>
<reference evidence="2 3" key="1">
    <citation type="submission" date="2024-07" db="EMBL/GenBank/DDBJ databases">
        <title>Marimonas sp.nov., isolated from tidal-flat sediment.</title>
        <authorList>
            <person name="Jayan J.N."/>
            <person name="Lee S.S."/>
        </authorList>
    </citation>
    <scope>NUCLEOTIDE SEQUENCE [LARGE SCALE GENOMIC DNA]</scope>
    <source>
        <strain evidence="2 3">MJW-29</strain>
    </source>
</reference>
<sequence length="210" mass="24070">MPKQPAFPGLRDAMKKKQTRPEKFLAEMNQVVPWTRLLVLIDPHYPKAGPNGRRPPMPLETMLRVHFLQRGNDWYFRMRAHVGVDAEIGIVRSLETTTAKVHDSQVWDDLLHSKETSVWADKGYVSATRGAAFSDPGKFWGAMRKAPKGGALHPIGEDIKRIIARVWARVEHPFRVLKRQFGYLKTRYRGLAKNRAQLFTLFAIGNLFLV</sequence>
<dbReference type="Proteomes" id="UP001556098">
    <property type="component" value="Unassembled WGS sequence"/>
</dbReference>
<dbReference type="RefSeq" id="WP_367878026.1">
    <property type="nucleotide sequence ID" value="NZ_JBFNXX010000008.1"/>
</dbReference>
<dbReference type="EMBL" id="JBFNXX010000008">
    <property type="protein sequence ID" value="MEW9920321.1"/>
    <property type="molecule type" value="Genomic_DNA"/>
</dbReference>
<feature type="domain" description="Transposase IS4-like" evidence="1">
    <location>
        <begin position="63"/>
        <end position="206"/>
    </location>
</feature>
<accession>A0ABV3RN47</accession>
<evidence type="ECO:0000313" key="2">
    <source>
        <dbReference type="EMBL" id="MEW9920321.1"/>
    </source>
</evidence>
<gene>
    <name evidence="2" type="ORF">AB2B41_11940</name>
</gene>
<protein>
    <submittedName>
        <fullName evidence="2">Transposase</fullName>
    </submittedName>
</protein>
<dbReference type="Pfam" id="PF01609">
    <property type="entry name" value="DDE_Tnp_1"/>
    <property type="match status" value="1"/>
</dbReference>
<proteinExistence type="predicted"/>
<evidence type="ECO:0000313" key="3">
    <source>
        <dbReference type="Proteomes" id="UP001556098"/>
    </source>
</evidence>
<name>A0ABV3RN47_9RHOB</name>
<keyword evidence="3" id="KW-1185">Reference proteome</keyword>
<dbReference type="PANTHER" id="PTHR35604">
    <property type="entry name" value="TRANSPOSASE INSH FOR INSERTION SEQUENCE ELEMENT IS5A-RELATED"/>
    <property type="match status" value="1"/>
</dbReference>
<comment type="caution">
    <text evidence="2">The sequence shown here is derived from an EMBL/GenBank/DDBJ whole genome shotgun (WGS) entry which is preliminary data.</text>
</comment>
<dbReference type="PANTHER" id="PTHR35604:SF2">
    <property type="entry name" value="TRANSPOSASE INSH FOR INSERTION SEQUENCE ELEMENT IS5A-RELATED"/>
    <property type="match status" value="1"/>
</dbReference>
<evidence type="ECO:0000259" key="1">
    <source>
        <dbReference type="Pfam" id="PF01609"/>
    </source>
</evidence>
<organism evidence="2 3">
    <name type="scientific">Sulfitobacter sediminis</name>
    <dbReference type="NCBI Taxonomy" id="3234186"/>
    <lineage>
        <taxon>Bacteria</taxon>
        <taxon>Pseudomonadati</taxon>
        <taxon>Pseudomonadota</taxon>
        <taxon>Alphaproteobacteria</taxon>
        <taxon>Rhodobacterales</taxon>
        <taxon>Roseobacteraceae</taxon>
        <taxon>Sulfitobacter</taxon>
    </lineage>
</organism>